<protein>
    <submittedName>
        <fullName evidence="1">Uncharacterized protein</fullName>
    </submittedName>
</protein>
<organism evidence="1 2">
    <name type="scientific">Pedobacter steynii</name>
    <dbReference type="NCBI Taxonomy" id="430522"/>
    <lineage>
        <taxon>Bacteria</taxon>
        <taxon>Pseudomonadati</taxon>
        <taxon>Bacteroidota</taxon>
        <taxon>Sphingobacteriia</taxon>
        <taxon>Sphingobacteriales</taxon>
        <taxon>Sphingobacteriaceae</taxon>
        <taxon>Pedobacter</taxon>
    </lineage>
</organism>
<accession>A0A1G9K6F2</accession>
<sequence length="466" mass="54347">MIRIYMDWNVMSQMKAGRHTEFSEIIADKDKFFKLYSTSHIGDIAASNQNESNKVNIDSDLEFIANLTGNYCVFNTGKEVIIEKRSPQELYADKTDLKDILNILDFDISELMPNAEDQEIANLITPALDSLKNLPIDDVFKQAFENPETAAQMKQFLPDLENNYTPAGLFNSLLNMFHRLNEKGDYKQLRTIVQNGTKINRDRLYDTSDPYKMIDAGYQKLGITYPDVTDLNPNAPQWYNQLTNEYLKLDMHGYQEDQVKIDKGRKQTFRNTMEDAFHTAFATTCDFYITSDKKNYKKAQTIYEKLGMNSLVMNPQEFIQHYKDWLHFKGERFLRIIPAILKHVEPRVSEDGNQRTYFGCFFLFDYFNKITHITDNETEGGSFLMLSREKPTNSRHLFGNELDVLIRKLLTVFGNDIEQLDGLDEKTEAAQIREGTWKGRKWIHNKLLYKLRVLNGYLQLYISNSQ</sequence>
<gene>
    <name evidence="1" type="ORF">SAMN05421820_101482</name>
</gene>
<dbReference type="EMBL" id="FNGY01000001">
    <property type="protein sequence ID" value="SDL45249.1"/>
    <property type="molecule type" value="Genomic_DNA"/>
</dbReference>
<evidence type="ECO:0000313" key="2">
    <source>
        <dbReference type="Proteomes" id="UP000183200"/>
    </source>
</evidence>
<keyword evidence="2" id="KW-1185">Reference proteome</keyword>
<name>A0A1G9K6F2_9SPHI</name>
<dbReference type="RefSeq" id="WP_074604512.1">
    <property type="nucleotide sequence ID" value="NZ_FNGY01000001.1"/>
</dbReference>
<evidence type="ECO:0000313" key="1">
    <source>
        <dbReference type="EMBL" id="SDL45249.1"/>
    </source>
</evidence>
<dbReference type="OrthoDB" id="1413206at2"/>
<dbReference type="AlphaFoldDB" id="A0A1G9K6F2"/>
<dbReference type="Proteomes" id="UP000183200">
    <property type="component" value="Unassembled WGS sequence"/>
</dbReference>
<reference evidence="2" key="1">
    <citation type="submission" date="2016-10" db="EMBL/GenBank/DDBJ databases">
        <authorList>
            <person name="Varghese N."/>
            <person name="Submissions S."/>
        </authorList>
    </citation>
    <scope>NUCLEOTIDE SEQUENCE [LARGE SCALE GENOMIC DNA]</scope>
    <source>
        <strain evidence="2">DSM 19110</strain>
    </source>
</reference>
<proteinExistence type="predicted"/>